<dbReference type="AlphaFoldDB" id="A0A0F9I3H6"/>
<dbReference type="GO" id="GO:0016810">
    <property type="term" value="F:hydrolase activity, acting on carbon-nitrogen (but not peptide) bonds"/>
    <property type="evidence" value="ECO:0007669"/>
    <property type="project" value="InterPro"/>
</dbReference>
<name>A0A0F9I3H6_9ZZZZ</name>
<proteinExistence type="predicted"/>
<gene>
    <name evidence="1" type="ORF">LCGC14_1925060</name>
</gene>
<evidence type="ECO:0000313" key="1">
    <source>
        <dbReference type="EMBL" id="KKL88400.1"/>
    </source>
</evidence>
<evidence type="ECO:0008006" key="2">
    <source>
        <dbReference type="Google" id="ProtNLM"/>
    </source>
</evidence>
<reference evidence="1" key="1">
    <citation type="journal article" date="2015" name="Nature">
        <title>Complex archaea that bridge the gap between prokaryotes and eukaryotes.</title>
        <authorList>
            <person name="Spang A."/>
            <person name="Saw J.H."/>
            <person name="Jorgensen S.L."/>
            <person name="Zaremba-Niedzwiedzka K."/>
            <person name="Martijn J."/>
            <person name="Lind A.E."/>
            <person name="van Eijk R."/>
            <person name="Schleper C."/>
            <person name="Guy L."/>
            <person name="Ettema T.J."/>
        </authorList>
    </citation>
    <scope>NUCLEOTIDE SEQUENCE</scope>
</reference>
<dbReference type="Gene3D" id="2.30.40.10">
    <property type="entry name" value="Urease, subunit C, domain 1"/>
    <property type="match status" value="1"/>
</dbReference>
<feature type="non-terminal residue" evidence="1">
    <location>
        <position position="438"/>
    </location>
</feature>
<dbReference type="InterPro" id="IPR032466">
    <property type="entry name" value="Metal_Hydrolase"/>
</dbReference>
<organism evidence="1">
    <name type="scientific">marine sediment metagenome</name>
    <dbReference type="NCBI Taxonomy" id="412755"/>
    <lineage>
        <taxon>unclassified sequences</taxon>
        <taxon>metagenomes</taxon>
        <taxon>ecological metagenomes</taxon>
    </lineage>
</organism>
<dbReference type="SUPFAM" id="SSF51338">
    <property type="entry name" value="Composite domain of metallo-dependent hydrolases"/>
    <property type="match status" value="1"/>
</dbReference>
<dbReference type="EMBL" id="LAZR01020575">
    <property type="protein sequence ID" value="KKL88400.1"/>
    <property type="molecule type" value="Genomic_DNA"/>
</dbReference>
<dbReference type="Gene3D" id="3.20.20.140">
    <property type="entry name" value="Metal-dependent hydrolases"/>
    <property type="match status" value="1"/>
</dbReference>
<accession>A0A0F9I3H6</accession>
<dbReference type="SUPFAM" id="SSF51556">
    <property type="entry name" value="Metallo-dependent hydrolases"/>
    <property type="match status" value="1"/>
</dbReference>
<protein>
    <recommendedName>
        <fullName evidence="2">Amidohydrolase 3 domain-containing protein</fullName>
    </recommendedName>
</protein>
<dbReference type="InterPro" id="IPR011059">
    <property type="entry name" value="Metal-dep_hydrolase_composite"/>
</dbReference>
<sequence length="438" mass="47647">MMRSAHFKGNVPITALSLVVIPAFLLVDFSAAATYDLILRHGTIYDGSGSAPVTGDVAIQGDRIAAVGDLASSRGRTEIDVAGMAVAPGFINMMCWANESLIADGRSQSNIRQGVTLEIMGEGNSMGPLNERMKQELVQRQGDIKYDVEWTTLDEYLRFLQRRGVSCNVASFIGAATPRVYVIGRDDRAPTSEELGKMQELVREAMKDGAVGMASALVYPPGCFAKSDELIALGKVVAEYDGLYATHLRSEGAELVEAAGELLSTARAAGVRAEIYHLKAAGKENWNKLDRVIEMVNQARAEGLDITADVYSYPAGSTGLISSLPPWVQDGGFQAALGRLQDPATRRRIAHQMRESREGWENMYLQAGSPDRILLVGFKNDKLKPLTGKTLGEVARMRGTSPEETAMDLIVEDGSRISTVYFSQSEKNLRKKIALPWV</sequence>
<comment type="caution">
    <text evidence="1">The sequence shown here is derived from an EMBL/GenBank/DDBJ whole genome shotgun (WGS) entry which is preliminary data.</text>
</comment>